<accession>A0A8K0MEI0</accession>
<sequence length="100" mass="11089">MDDTWQLLIGDIAIYPDLRLDKVQMVKVKAVEQRWSSLKCASGVVPKIEIAWASMHSRTTWVFPFLVKGLARLCSISLGSLSHVKWTGISCPTQGGMGLE</sequence>
<proteinExistence type="predicted"/>
<name>A0A8K0MEI0_9ROSA</name>
<organism evidence="1 2">
    <name type="scientific">Rhamnella rubrinervis</name>
    <dbReference type="NCBI Taxonomy" id="2594499"/>
    <lineage>
        <taxon>Eukaryota</taxon>
        <taxon>Viridiplantae</taxon>
        <taxon>Streptophyta</taxon>
        <taxon>Embryophyta</taxon>
        <taxon>Tracheophyta</taxon>
        <taxon>Spermatophyta</taxon>
        <taxon>Magnoliopsida</taxon>
        <taxon>eudicotyledons</taxon>
        <taxon>Gunneridae</taxon>
        <taxon>Pentapetalae</taxon>
        <taxon>rosids</taxon>
        <taxon>fabids</taxon>
        <taxon>Rosales</taxon>
        <taxon>Rhamnaceae</taxon>
        <taxon>rhamnoid group</taxon>
        <taxon>Rhamneae</taxon>
        <taxon>Rhamnella</taxon>
    </lineage>
</organism>
<dbReference type="AlphaFoldDB" id="A0A8K0MEI0"/>
<dbReference type="EMBL" id="VOIH02000006">
    <property type="protein sequence ID" value="KAF3443287.1"/>
    <property type="molecule type" value="Genomic_DNA"/>
</dbReference>
<evidence type="ECO:0000313" key="2">
    <source>
        <dbReference type="Proteomes" id="UP000796880"/>
    </source>
</evidence>
<evidence type="ECO:0000313" key="1">
    <source>
        <dbReference type="EMBL" id="KAF3443287.1"/>
    </source>
</evidence>
<protein>
    <submittedName>
        <fullName evidence="1">Uncharacterized protein</fullName>
    </submittedName>
</protein>
<reference evidence="1" key="1">
    <citation type="submission" date="2020-03" db="EMBL/GenBank/DDBJ databases">
        <title>A high-quality chromosome-level genome assembly of a woody plant with both climbing and erect habits, Rhamnella rubrinervis.</title>
        <authorList>
            <person name="Lu Z."/>
            <person name="Yang Y."/>
            <person name="Zhu X."/>
            <person name="Sun Y."/>
        </authorList>
    </citation>
    <scope>NUCLEOTIDE SEQUENCE</scope>
    <source>
        <strain evidence="1">BYM</strain>
        <tissue evidence="1">Leaf</tissue>
    </source>
</reference>
<dbReference type="Proteomes" id="UP000796880">
    <property type="component" value="Unassembled WGS sequence"/>
</dbReference>
<comment type="caution">
    <text evidence="1">The sequence shown here is derived from an EMBL/GenBank/DDBJ whole genome shotgun (WGS) entry which is preliminary data.</text>
</comment>
<gene>
    <name evidence="1" type="ORF">FNV43_RR12969</name>
</gene>
<keyword evidence="2" id="KW-1185">Reference proteome</keyword>